<reference evidence="1 2" key="1">
    <citation type="submission" date="2016-07" db="EMBL/GenBank/DDBJ databases">
        <title>Pervasive Adenine N6-methylation of Active Genes in Fungi.</title>
        <authorList>
            <consortium name="DOE Joint Genome Institute"/>
            <person name="Mondo S.J."/>
            <person name="Dannebaum R.O."/>
            <person name="Kuo R.C."/>
            <person name="Labutti K."/>
            <person name="Haridas S."/>
            <person name="Kuo A."/>
            <person name="Salamov A."/>
            <person name="Ahrendt S.R."/>
            <person name="Lipzen A."/>
            <person name="Sullivan W."/>
            <person name="Andreopoulos W.B."/>
            <person name="Clum A."/>
            <person name="Lindquist E."/>
            <person name="Daum C."/>
            <person name="Ramamoorthy G.K."/>
            <person name="Gryganskyi A."/>
            <person name="Culley D."/>
            <person name="Magnuson J.K."/>
            <person name="James T.Y."/>
            <person name="O'Malley M.A."/>
            <person name="Stajich J.E."/>
            <person name="Spatafora J.W."/>
            <person name="Visel A."/>
            <person name="Grigoriev I.V."/>
        </authorList>
    </citation>
    <scope>NUCLEOTIDE SEQUENCE [LARGE SCALE GENOMIC DNA]</scope>
    <source>
        <strain evidence="1 2">CBS 129021</strain>
    </source>
</reference>
<dbReference type="RefSeq" id="XP_040719924.1">
    <property type="nucleotide sequence ID" value="XM_040855224.1"/>
</dbReference>
<evidence type="ECO:0000313" key="2">
    <source>
        <dbReference type="Proteomes" id="UP000193689"/>
    </source>
</evidence>
<organism evidence="1 2">
    <name type="scientific">Pseudomassariella vexata</name>
    <dbReference type="NCBI Taxonomy" id="1141098"/>
    <lineage>
        <taxon>Eukaryota</taxon>
        <taxon>Fungi</taxon>
        <taxon>Dikarya</taxon>
        <taxon>Ascomycota</taxon>
        <taxon>Pezizomycotina</taxon>
        <taxon>Sordariomycetes</taxon>
        <taxon>Xylariomycetidae</taxon>
        <taxon>Amphisphaeriales</taxon>
        <taxon>Pseudomassariaceae</taxon>
        <taxon>Pseudomassariella</taxon>
    </lineage>
</organism>
<dbReference type="InParanoid" id="A0A1Y2EF87"/>
<dbReference type="PANTHER" id="PTHR38696">
    <property type="entry name" value="MEDIATOR OF RNA POLYMERASE II TRANSCRIPTION SUBUNIT 13"/>
    <property type="match status" value="1"/>
</dbReference>
<comment type="caution">
    <text evidence="1">The sequence shown here is derived from an EMBL/GenBank/DDBJ whole genome shotgun (WGS) entry which is preliminary data.</text>
</comment>
<protein>
    <submittedName>
        <fullName evidence="1">Uncharacterized protein</fullName>
    </submittedName>
</protein>
<accession>A0A1Y2EF87</accession>
<proteinExistence type="predicted"/>
<dbReference type="EMBL" id="MCFJ01000002">
    <property type="protein sequence ID" value="ORY69974.1"/>
    <property type="molecule type" value="Genomic_DNA"/>
</dbReference>
<dbReference type="PANTHER" id="PTHR38696:SF1">
    <property type="entry name" value="MEDIATOR OF RNA POLYMERASE II TRANSCRIPTION SUBUNIT 13"/>
    <property type="match status" value="1"/>
</dbReference>
<dbReference type="OrthoDB" id="4769079at2759"/>
<dbReference type="Proteomes" id="UP000193689">
    <property type="component" value="Unassembled WGS sequence"/>
</dbReference>
<name>A0A1Y2EF87_9PEZI</name>
<dbReference type="AlphaFoldDB" id="A0A1Y2EF87"/>
<sequence>MKGLESNPTAYATLSLHESDLIRFTYFPEDIYQKAESVLRNSWPPGIKKETFYAGSYQYKLKGRPWNPHRQAESVGSRRLLRDILDFLYRCGWVLTTSINLSERVGKRDTMLFKKKLFEPLPPPAKFLAVQLSKQNKLLLHSDDADLIEGFSTVIDNLACFDKAYWSHDAFMFTTKGKPWWASREQSMQVKNIIMGIMNFLESRGWKCYGTVRHQTESADRKHCDSWYFMKPQQGVEELLAGLDDHPVVDRLHLLD</sequence>
<gene>
    <name evidence="1" type="ORF">BCR38DRAFT_333406</name>
</gene>
<dbReference type="STRING" id="1141098.A0A1Y2EF87"/>
<keyword evidence="2" id="KW-1185">Reference proteome</keyword>
<dbReference type="GeneID" id="63771436"/>
<evidence type="ECO:0000313" key="1">
    <source>
        <dbReference type="EMBL" id="ORY69974.1"/>
    </source>
</evidence>